<protein>
    <submittedName>
        <fullName evidence="2">Uncharacterized protein</fullName>
    </submittedName>
</protein>
<sequence length="65" mass="6967">MGTTREINYVCGSIPPAWRIQSFGAPGRLQPWLRPPPTSPPSNAPNVLGGCHELRRGRMTAAAAV</sequence>
<proteinExistence type="predicted"/>
<gene>
    <name evidence="2" type="ORF">E2562_020481</name>
</gene>
<dbReference type="EMBL" id="SPHZ02000007">
    <property type="protein sequence ID" value="KAF0907739.1"/>
    <property type="molecule type" value="Genomic_DNA"/>
</dbReference>
<organism evidence="2 3">
    <name type="scientific">Oryza meyeriana var. granulata</name>
    <dbReference type="NCBI Taxonomy" id="110450"/>
    <lineage>
        <taxon>Eukaryota</taxon>
        <taxon>Viridiplantae</taxon>
        <taxon>Streptophyta</taxon>
        <taxon>Embryophyta</taxon>
        <taxon>Tracheophyta</taxon>
        <taxon>Spermatophyta</taxon>
        <taxon>Magnoliopsida</taxon>
        <taxon>Liliopsida</taxon>
        <taxon>Poales</taxon>
        <taxon>Poaceae</taxon>
        <taxon>BOP clade</taxon>
        <taxon>Oryzoideae</taxon>
        <taxon>Oryzeae</taxon>
        <taxon>Oryzinae</taxon>
        <taxon>Oryza</taxon>
        <taxon>Oryza meyeriana</taxon>
    </lineage>
</organism>
<evidence type="ECO:0000256" key="1">
    <source>
        <dbReference type="SAM" id="MobiDB-lite"/>
    </source>
</evidence>
<dbReference type="Proteomes" id="UP000479710">
    <property type="component" value="Unassembled WGS sequence"/>
</dbReference>
<dbReference type="AlphaFoldDB" id="A0A6G1D5X4"/>
<keyword evidence="3" id="KW-1185">Reference proteome</keyword>
<comment type="caution">
    <text evidence="2">The sequence shown here is derived from an EMBL/GenBank/DDBJ whole genome shotgun (WGS) entry which is preliminary data.</text>
</comment>
<feature type="compositionally biased region" description="Pro residues" evidence="1">
    <location>
        <begin position="33"/>
        <end position="43"/>
    </location>
</feature>
<evidence type="ECO:0000313" key="2">
    <source>
        <dbReference type="EMBL" id="KAF0907739.1"/>
    </source>
</evidence>
<accession>A0A6G1D5X4</accession>
<evidence type="ECO:0000313" key="3">
    <source>
        <dbReference type="Proteomes" id="UP000479710"/>
    </source>
</evidence>
<name>A0A6G1D5X4_9ORYZ</name>
<feature type="region of interest" description="Disordered" evidence="1">
    <location>
        <begin position="29"/>
        <end position="48"/>
    </location>
</feature>
<reference evidence="2 3" key="1">
    <citation type="submission" date="2019-11" db="EMBL/GenBank/DDBJ databases">
        <title>Whole genome sequence of Oryza granulata.</title>
        <authorList>
            <person name="Li W."/>
        </authorList>
    </citation>
    <scope>NUCLEOTIDE SEQUENCE [LARGE SCALE GENOMIC DNA]</scope>
    <source>
        <strain evidence="3">cv. Menghai</strain>
        <tissue evidence="2">Leaf</tissue>
    </source>
</reference>